<evidence type="ECO:0000259" key="7">
    <source>
        <dbReference type="Pfam" id="PF04116"/>
    </source>
</evidence>
<evidence type="ECO:0000256" key="4">
    <source>
        <dbReference type="ARBA" id="ARBA00022989"/>
    </source>
</evidence>
<dbReference type="GO" id="GO:0016020">
    <property type="term" value="C:membrane"/>
    <property type="evidence" value="ECO:0007669"/>
    <property type="project" value="UniProtKB-SubCell"/>
</dbReference>
<evidence type="ECO:0000313" key="8">
    <source>
        <dbReference type="EMBL" id="KAF2583815.1"/>
    </source>
</evidence>
<accession>A0A8S9JNW8</accession>
<dbReference type="EMBL" id="QGKY02000246">
    <property type="protein sequence ID" value="KAF2583815.1"/>
    <property type="molecule type" value="Genomic_DNA"/>
</dbReference>
<proteinExistence type="inferred from homology"/>
<dbReference type="InterPro" id="IPR050307">
    <property type="entry name" value="Sterol_Desaturase_Related"/>
</dbReference>
<feature type="transmembrane region" description="Helical" evidence="6">
    <location>
        <begin position="125"/>
        <end position="146"/>
    </location>
</feature>
<evidence type="ECO:0000256" key="2">
    <source>
        <dbReference type="ARBA" id="ARBA00009324"/>
    </source>
</evidence>
<evidence type="ECO:0000256" key="1">
    <source>
        <dbReference type="ARBA" id="ARBA00004370"/>
    </source>
</evidence>
<dbReference type="PANTHER" id="PTHR11863">
    <property type="entry name" value="STEROL DESATURASE"/>
    <property type="match status" value="1"/>
</dbReference>
<dbReference type="GO" id="GO:0008610">
    <property type="term" value="P:lipid biosynthetic process"/>
    <property type="evidence" value="ECO:0007669"/>
    <property type="project" value="InterPro"/>
</dbReference>
<name>A0A8S9JNW8_BRACR</name>
<comment type="subcellular location">
    <subcellularLocation>
        <location evidence="1">Membrane</location>
    </subcellularLocation>
</comment>
<comment type="similarity">
    <text evidence="2">Belongs to the sterol desaturase family.</text>
</comment>
<evidence type="ECO:0000256" key="3">
    <source>
        <dbReference type="ARBA" id="ARBA00022692"/>
    </source>
</evidence>
<evidence type="ECO:0000256" key="6">
    <source>
        <dbReference type="SAM" id="Phobius"/>
    </source>
</evidence>
<feature type="transmembrane region" description="Helical" evidence="6">
    <location>
        <begin position="46"/>
        <end position="66"/>
    </location>
</feature>
<gene>
    <name evidence="8" type="ORF">F2Q70_00037848</name>
</gene>
<keyword evidence="5 6" id="KW-0472">Membrane</keyword>
<dbReference type="GO" id="GO:0016491">
    <property type="term" value="F:oxidoreductase activity"/>
    <property type="evidence" value="ECO:0007669"/>
    <property type="project" value="InterPro"/>
</dbReference>
<reference evidence="8" key="1">
    <citation type="submission" date="2019-12" db="EMBL/GenBank/DDBJ databases">
        <title>Genome sequencing and annotation of Brassica cretica.</title>
        <authorList>
            <person name="Studholme D.J."/>
            <person name="Sarris P.F."/>
        </authorList>
    </citation>
    <scope>NUCLEOTIDE SEQUENCE</scope>
    <source>
        <strain evidence="8">PFS-102/07</strain>
        <tissue evidence="8">Leaf</tissue>
    </source>
</reference>
<protein>
    <recommendedName>
        <fullName evidence="7">Fatty acid hydroxylase domain-containing protein</fullName>
    </recommendedName>
</protein>
<sequence>MASNHEFLAQFVDETTFYNRIVLSHLLPANLWEPLPHFLQTWLRNYLAGNLLYFISGFLWCFYIYYLKHNVYVPQDSVPTRKAMILQIYVAMKAMPWSTLVPTVSEYIIERGWTKCYSTLDQFNWFLCLVYIAFYLVLVEFMIYWVQKMTHDNKFLYKHLHATHHMYNKQNTLSPFAGMSHSQELFFKPACLGIPHVIALFIVPIHLITHLILLVMEGIWTVSNHDCINGNIWPIMGAGHHTIHHTTFKHNYGHYTICMDWLFGSLTVPLAEDDSFNEKEK</sequence>
<comment type="caution">
    <text evidence="8">The sequence shown here is derived from an EMBL/GenBank/DDBJ whole genome shotgun (WGS) entry which is preliminary data.</text>
</comment>
<evidence type="ECO:0000256" key="5">
    <source>
        <dbReference type="ARBA" id="ARBA00023136"/>
    </source>
</evidence>
<dbReference type="InterPro" id="IPR006694">
    <property type="entry name" value="Fatty_acid_hydroxylase"/>
</dbReference>
<dbReference type="Pfam" id="PF04116">
    <property type="entry name" value="FA_hydroxylase"/>
    <property type="match status" value="1"/>
</dbReference>
<keyword evidence="4 6" id="KW-1133">Transmembrane helix</keyword>
<keyword evidence="3 6" id="KW-0812">Transmembrane</keyword>
<feature type="transmembrane region" description="Helical" evidence="6">
    <location>
        <begin position="194"/>
        <end position="215"/>
    </location>
</feature>
<dbReference type="GO" id="GO:0005506">
    <property type="term" value="F:iron ion binding"/>
    <property type="evidence" value="ECO:0007669"/>
    <property type="project" value="InterPro"/>
</dbReference>
<dbReference type="AlphaFoldDB" id="A0A8S9JNW8"/>
<feature type="domain" description="Fatty acid hydroxylase" evidence="7">
    <location>
        <begin position="133"/>
        <end position="265"/>
    </location>
</feature>
<organism evidence="8">
    <name type="scientific">Brassica cretica</name>
    <name type="common">Mustard</name>
    <dbReference type="NCBI Taxonomy" id="69181"/>
    <lineage>
        <taxon>Eukaryota</taxon>
        <taxon>Viridiplantae</taxon>
        <taxon>Streptophyta</taxon>
        <taxon>Embryophyta</taxon>
        <taxon>Tracheophyta</taxon>
        <taxon>Spermatophyta</taxon>
        <taxon>Magnoliopsida</taxon>
        <taxon>eudicotyledons</taxon>
        <taxon>Gunneridae</taxon>
        <taxon>Pentapetalae</taxon>
        <taxon>rosids</taxon>
        <taxon>malvids</taxon>
        <taxon>Brassicales</taxon>
        <taxon>Brassicaceae</taxon>
        <taxon>Brassiceae</taxon>
        <taxon>Brassica</taxon>
    </lineage>
</organism>